<organism evidence="1 2">
    <name type="scientific">Deinococcus cavernae</name>
    <dbReference type="NCBI Taxonomy" id="2320857"/>
    <lineage>
        <taxon>Bacteria</taxon>
        <taxon>Thermotogati</taxon>
        <taxon>Deinococcota</taxon>
        <taxon>Deinococci</taxon>
        <taxon>Deinococcales</taxon>
        <taxon>Deinococcaceae</taxon>
        <taxon>Deinococcus</taxon>
    </lineage>
</organism>
<reference evidence="1 2" key="1">
    <citation type="submission" date="2018-09" db="EMBL/GenBank/DDBJ databases">
        <authorList>
            <person name="Zhu H."/>
        </authorList>
    </citation>
    <scope>NUCLEOTIDE SEQUENCE [LARGE SCALE GENOMIC DNA]</scope>
    <source>
        <strain evidence="1 2">K2S05-167</strain>
    </source>
</reference>
<evidence type="ECO:0000313" key="1">
    <source>
        <dbReference type="EMBL" id="RJF75262.1"/>
    </source>
</evidence>
<dbReference type="EMBL" id="QYUJ01000006">
    <property type="protein sequence ID" value="RJF75262.1"/>
    <property type="molecule type" value="Genomic_DNA"/>
</dbReference>
<protein>
    <submittedName>
        <fullName evidence="1">Uncharacterized protein</fullName>
    </submittedName>
</protein>
<gene>
    <name evidence="1" type="ORF">D3875_01810</name>
</gene>
<keyword evidence="2" id="KW-1185">Reference proteome</keyword>
<accession>A0A418VGU8</accession>
<name>A0A418VGU8_9DEIO</name>
<sequence>MRRASLLTGLEVSDGEQSHGQVVGLVYDTARLLFGVLLQREGLTGLTVLPIRNLDWRDREVLHVKGWARPQAMTEVHRPVTGLPVKVARVRGMAFVHDLFIDPASSRVASFQLAALPEAQQDAHTVCVPGEEVERRAGKLVVAPQVLIRLTSALHTPRAVA</sequence>
<evidence type="ECO:0000313" key="2">
    <source>
        <dbReference type="Proteomes" id="UP000286287"/>
    </source>
</evidence>
<dbReference type="Proteomes" id="UP000286287">
    <property type="component" value="Unassembled WGS sequence"/>
</dbReference>
<proteinExistence type="predicted"/>
<dbReference type="AlphaFoldDB" id="A0A418VGU8"/>
<comment type="caution">
    <text evidence="1">The sequence shown here is derived from an EMBL/GenBank/DDBJ whole genome shotgun (WGS) entry which is preliminary data.</text>
</comment>